<evidence type="ECO:0000313" key="2">
    <source>
        <dbReference type="Proteomes" id="UP000783588"/>
    </source>
</evidence>
<dbReference type="InterPro" id="IPR007351">
    <property type="entry name" value="YjbR"/>
</dbReference>
<accession>A0ABS6ETW2</accession>
<name>A0ABS6ETW2_9FIRM</name>
<dbReference type="InterPro" id="IPR058532">
    <property type="entry name" value="YjbR/MT2646/Rv2570-like"/>
</dbReference>
<dbReference type="Pfam" id="PF04237">
    <property type="entry name" value="YjbR"/>
    <property type="match status" value="1"/>
</dbReference>
<organism evidence="1 2">
    <name type="scientific">Butyricicoccus intestinisimiae</name>
    <dbReference type="NCBI Taxonomy" id="2841509"/>
    <lineage>
        <taxon>Bacteria</taxon>
        <taxon>Bacillati</taxon>
        <taxon>Bacillota</taxon>
        <taxon>Clostridia</taxon>
        <taxon>Eubacteriales</taxon>
        <taxon>Butyricicoccaceae</taxon>
        <taxon>Butyricicoccus</taxon>
    </lineage>
</organism>
<reference evidence="1 2" key="1">
    <citation type="submission" date="2021-06" db="EMBL/GenBank/DDBJ databases">
        <authorList>
            <person name="Sun Q."/>
            <person name="Li D."/>
        </authorList>
    </citation>
    <scope>NUCLEOTIDE SEQUENCE [LARGE SCALE GENOMIC DNA]</scope>
    <source>
        <strain evidence="1 2">MSJd-7</strain>
    </source>
</reference>
<comment type="caution">
    <text evidence="1">The sequence shown here is derived from an EMBL/GenBank/DDBJ whole genome shotgun (WGS) entry which is preliminary data.</text>
</comment>
<sequence>MNRKELEQYIQETYVAQIDYPWVKYPSHEVFRHENNKKWFALAMDIPKSKLSISGNDTMSVVNVKCDKILVPSLWERDGIFPAYHMSKEHWITIALDGSVPNDTIKMLLDMSFEATKNKRK</sequence>
<protein>
    <submittedName>
        <fullName evidence="1">MmcQ/YjbR family DNA-binding protein</fullName>
    </submittedName>
</protein>
<evidence type="ECO:0000313" key="1">
    <source>
        <dbReference type="EMBL" id="MBU5491131.1"/>
    </source>
</evidence>
<dbReference type="PANTHER" id="PTHR35145">
    <property type="entry name" value="CYTOPLASMIC PROTEIN-RELATED"/>
    <property type="match status" value="1"/>
</dbReference>
<keyword evidence="2" id="KW-1185">Reference proteome</keyword>
<dbReference type="RefSeq" id="WP_216470844.1">
    <property type="nucleotide sequence ID" value="NZ_JAHLQI010000006.1"/>
</dbReference>
<dbReference type="PANTHER" id="PTHR35145:SF1">
    <property type="entry name" value="CYTOPLASMIC PROTEIN"/>
    <property type="match status" value="1"/>
</dbReference>
<keyword evidence="1" id="KW-0238">DNA-binding</keyword>
<dbReference type="EMBL" id="JAHLQI010000006">
    <property type="protein sequence ID" value="MBU5491131.1"/>
    <property type="molecule type" value="Genomic_DNA"/>
</dbReference>
<dbReference type="GO" id="GO:0003677">
    <property type="term" value="F:DNA binding"/>
    <property type="evidence" value="ECO:0007669"/>
    <property type="project" value="UniProtKB-KW"/>
</dbReference>
<gene>
    <name evidence="1" type="ORF">KQI75_10985</name>
</gene>
<dbReference type="Proteomes" id="UP000783588">
    <property type="component" value="Unassembled WGS sequence"/>
</dbReference>
<proteinExistence type="predicted"/>